<evidence type="ECO:0000313" key="2">
    <source>
        <dbReference type="EMBL" id="SVB66649.1"/>
    </source>
</evidence>
<dbReference type="EMBL" id="UINC01051921">
    <property type="protein sequence ID" value="SVB66649.1"/>
    <property type="molecule type" value="Genomic_DNA"/>
</dbReference>
<dbReference type="InterPro" id="IPR019734">
    <property type="entry name" value="TPR_rpt"/>
</dbReference>
<feature type="non-terminal residue" evidence="2">
    <location>
        <position position="481"/>
    </location>
</feature>
<dbReference type="Pfam" id="PF13174">
    <property type="entry name" value="TPR_6"/>
    <property type="match status" value="2"/>
</dbReference>
<dbReference type="Gene3D" id="1.25.40.10">
    <property type="entry name" value="Tetratricopeptide repeat domain"/>
    <property type="match status" value="3"/>
</dbReference>
<name>A0A382FVI9_9ZZZZ</name>
<dbReference type="PROSITE" id="PS51257">
    <property type="entry name" value="PROKAR_LIPOPROTEIN"/>
    <property type="match status" value="1"/>
</dbReference>
<reference evidence="2" key="1">
    <citation type="submission" date="2018-05" db="EMBL/GenBank/DDBJ databases">
        <authorList>
            <person name="Lanie J.A."/>
            <person name="Ng W.-L."/>
            <person name="Kazmierczak K.M."/>
            <person name="Andrzejewski T.M."/>
            <person name="Davidsen T.M."/>
            <person name="Wayne K.J."/>
            <person name="Tettelin H."/>
            <person name="Glass J.I."/>
            <person name="Rusch D."/>
            <person name="Podicherti R."/>
            <person name="Tsui H.-C.T."/>
            <person name="Winkler M.E."/>
        </authorList>
    </citation>
    <scope>NUCLEOTIDE SEQUENCE</scope>
</reference>
<gene>
    <name evidence="2" type="ORF">METZ01_LOCUS219503</name>
</gene>
<dbReference type="AlphaFoldDB" id="A0A382FVI9"/>
<dbReference type="InterPro" id="IPR011990">
    <property type="entry name" value="TPR-like_helical_dom_sf"/>
</dbReference>
<keyword evidence="1" id="KW-0175">Coiled coil</keyword>
<proteinExistence type="predicted"/>
<organism evidence="2">
    <name type="scientific">marine metagenome</name>
    <dbReference type="NCBI Taxonomy" id="408172"/>
    <lineage>
        <taxon>unclassified sequences</taxon>
        <taxon>metagenomes</taxon>
        <taxon>ecological metagenomes</taxon>
    </lineage>
</organism>
<evidence type="ECO:0000256" key="1">
    <source>
        <dbReference type="SAM" id="Coils"/>
    </source>
</evidence>
<feature type="coiled-coil region" evidence="1">
    <location>
        <begin position="272"/>
        <end position="299"/>
    </location>
</feature>
<dbReference type="SUPFAM" id="SSF48452">
    <property type="entry name" value="TPR-like"/>
    <property type="match status" value="2"/>
</dbReference>
<accession>A0A382FVI9</accession>
<sequence length="481" mass="55685">MRRKYRPISLSILCFSLFIGSCAYFNTFYNAKKYFHEAEKIRQEKEGESVPISAMDKYGKTMEKCEKVLSEFPESKFRIDAMLLMSKARYYRKEYDVALADLGKVISTGKPNLSEEASYWRALCKWKKGSPQTAIDELTLLLERTHVRSIQANCHLSLSEIANELKNSELSLMHLGEAAVLTRDRSQRSVIYNRIAEKAFKQENYDMAKNAYEKVISNSLSKDKVEHAHLQVLTILRLMGEHRTASRKIKAMIRDDKFNKIAGDLELELVKLYRAQGEKEEIETRLESITNTYQRSKASAQAYYMLGEIYTAEKWDLMKAKEYFEQVKKEYSKSIYSPFAKSKISAIDIYVQAEKDLETHLVAVKNVPDSGNVGSDSLKSIAIPERSVEELYYQLADVELFRFNRKEEGILYMEKIISDYPDSPFHPKAIFTLYYVYENNGDSLKAEQTKNELMKSHPNSEYTANLLPSVKVELNQQEIMY</sequence>
<protein>
    <recommendedName>
        <fullName evidence="3">Outer membrane lipoprotein BamD-like domain-containing protein</fullName>
    </recommendedName>
</protein>
<evidence type="ECO:0008006" key="3">
    <source>
        <dbReference type="Google" id="ProtNLM"/>
    </source>
</evidence>